<dbReference type="Gene3D" id="3.40.50.720">
    <property type="entry name" value="NAD(P)-binding Rossmann-like Domain"/>
    <property type="match status" value="2"/>
</dbReference>
<organism evidence="3 4">
    <name type="scientific">Haloplanus vescus</name>
    <dbReference type="NCBI Taxonomy" id="555874"/>
    <lineage>
        <taxon>Archaea</taxon>
        <taxon>Methanobacteriati</taxon>
        <taxon>Methanobacteriota</taxon>
        <taxon>Stenosarchaea group</taxon>
        <taxon>Halobacteria</taxon>
        <taxon>Halobacteriales</taxon>
        <taxon>Haloferacaceae</taxon>
        <taxon>Haloplanus</taxon>
    </lineage>
</organism>
<dbReference type="InterPro" id="IPR036721">
    <property type="entry name" value="RCK_C_sf"/>
</dbReference>
<dbReference type="GO" id="GO:0006813">
    <property type="term" value="P:potassium ion transport"/>
    <property type="evidence" value="ECO:0007669"/>
    <property type="project" value="InterPro"/>
</dbReference>
<dbReference type="STRING" id="555874.SAMN04488065_0156"/>
<dbReference type="InterPro" id="IPR006037">
    <property type="entry name" value="RCK_C"/>
</dbReference>
<dbReference type="InterPro" id="IPR050721">
    <property type="entry name" value="Trk_Ktr_HKT_K-transport"/>
</dbReference>
<dbReference type="EMBL" id="FNQT01000001">
    <property type="protein sequence ID" value="SDZ76768.1"/>
    <property type="molecule type" value="Genomic_DNA"/>
</dbReference>
<dbReference type="Gene3D" id="3.30.70.1450">
    <property type="entry name" value="Regulator of K+ conductance, C-terminal domain"/>
    <property type="match status" value="2"/>
</dbReference>
<dbReference type="OrthoDB" id="43518at2157"/>
<evidence type="ECO:0000313" key="3">
    <source>
        <dbReference type="EMBL" id="SDZ76768.1"/>
    </source>
</evidence>
<evidence type="ECO:0000313" key="4">
    <source>
        <dbReference type="Proteomes" id="UP000236755"/>
    </source>
</evidence>
<accession>A0A1H3VRM9</accession>
<feature type="transmembrane region" description="Helical" evidence="1">
    <location>
        <begin position="21"/>
        <end position="39"/>
    </location>
</feature>
<reference evidence="3 4" key="1">
    <citation type="submission" date="2016-10" db="EMBL/GenBank/DDBJ databases">
        <authorList>
            <person name="de Groot N.N."/>
        </authorList>
    </citation>
    <scope>NUCLEOTIDE SEQUENCE [LARGE SCALE GENOMIC DNA]</scope>
    <source>
        <strain evidence="3 4">CGMCC 1.8712</strain>
    </source>
</reference>
<dbReference type="RefSeq" id="WP_092629962.1">
    <property type="nucleotide sequence ID" value="NZ_FNQT01000001.1"/>
</dbReference>
<dbReference type="Pfam" id="PF02080">
    <property type="entry name" value="TrkA_C"/>
    <property type="match status" value="1"/>
</dbReference>
<sequence length="552" mass="59475">MRPYELVDKLPPKRFTRRQRLLLVYVVGLVTVILSYTLLYNAGMRYFEGTQQSVFHSAQIVVETMTTTGYGSDSPWSTPVMNLMMITMQVTGVGIGFVTLRVLVIPLFERAPLDLDDRLSAKNDHIVLAEYQRNTEVMLDELEELGVQYVLIESEEAEAKRLSDDGYQVIHGDPEDREDLGRATIERAKVLITDAGDQTASIVLTSLEANEALDVVSFTASTRRKAALMEIGVDRCVAPNALIGHQLAEMATTPIAVESDAESDEIGIREVLIRRDSPLHGVRVSDSPMADHPALTLVAGWFDGELRVSPEPGDRLTPNTVLLVAGPISEIADLSREVAGVQHPSGTTQPDVVIAGVGEGGSAAEETLPAATTVTTIDQDPDATPDVVGDATEPETLREAGIETATALIVTVGDDATSLLTVAMARALSSDVEILARVTAAEKASAAVRAGADYTLSVQRVCARLVAAEAHGERVMSPVNQIRLVRTSGESFVGEQLATIRQDLTRDWTVVGIARAGDILTDEETTVRQTDEVFVAGSDDAIQKFEQTVDAT</sequence>
<dbReference type="SUPFAM" id="SSF81324">
    <property type="entry name" value="Voltage-gated potassium channels"/>
    <property type="match status" value="1"/>
</dbReference>
<dbReference type="PANTHER" id="PTHR43833">
    <property type="entry name" value="POTASSIUM CHANNEL PROTEIN 2-RELATED-RELATED"/>
    <property type="match status" value="1"/>
</dbReference>
<dbReference type="Gene3D" id="1.10.287.70">
    <property type="match status" value="1"/>
</dbReference>
<dbReference type="PANTHER" id="PTHR43833:SF13">
    <property type="entry name" value="POTASSIUM CHANNEL PROTEIN 2-RELATED"/>
    <property type="match status" value="1"/>
</dbReference>
<keyword evidence="1" id="KW-1133">Transmembrane helix</keyword>
<dbReference type="Pfam" id="PF02254">
    <property type="entry name" value="TrkA_N"/>
    <property type="match status" value="2"/>
</dbReference>
<dbReference type="PROSITE" id="PS51202">
    <property type="entry name" value="RCK_C"/>
    <property type="match status" value="1"/>
</dbReference>
<name>A0A1H3VRM9_9EURY</name>
<feature type="domain" description="RCK C-terminal" evidence="2">
    <location>
        <begin position="255"/>
        <end position="340"/>
    </location>
</feature>
<protein>
    <submittedName>
        <fullName evidence="3">Trk K+ transport system, NAD-binding component</fullName>
    </submittedName>
</protein>
<gene>
    <name evidence="3" type="ORF">SAMN04488065_0156</name>
</gene>
<keyword evidence="1" id="KW-0812">Transmembrane</keyword>
<dbReference type="SUPFAM" id="SSF116726">
    <property type="entry name" value="TrkA C-terminal domain-like"/>
    <property type="match status" value="1"/>
</dbReference>
<dbReference type="GO" id="GO:0008324">
    <property type="term" value="F:monoatomic cation transmembrane transporter activity"/>
    <property type="evidence" value="ECO:0007669"/>
    <property type="project" value="InterPro"/>
</dbReference>
<keyword evidence="4" id="KW-1185">Reference proteome</keyword>
<dbReference type="InterPro" id="IPR036291">
    <property type="entry name" value="NAD(P)-bd_dom_sf"/>
</dbReference>
<keyword evidence="1" id="KW-0472">Membrane</keyword>
<evidence type="ECO:0000259" key="2">
    <source>
        <dbReference type="PROSITE" id="PS51202"/>
    </source>
</evidence>
<proteinExistence type="predicted"/>
<dbReference type="SUPFAM" id="SSF51735">
    <property type="entry name" value="NAD(P)-binding Rossmann-fold domains"/>
    <property type="match status" value="2"/>
</dbReference>
<dbReference type="AlphaFoldDB" id="A0A1H3VRM9"/>
<evidence type="ECO:0000256" key="1">
    <source>
        <dbReference type="SAM" id="Phobius"/>
    </source>
</evidence>
<dbReference type="InterPro" id="IPR003148">
    <property type="entry name" value="RCK_N"/>
</dbReference>
<dbReference type="Proteomes" id="UP000236755">
    <property type="component" value="Unassembled WGS sequence"/>
</dbReference>